<evidence type="ECO:0000313" key="1">
    <source>
        <dbReference type="EMBL" id="CAL5130841.1"/>
    </source>
</evidence>
<proteinExistence type="predicted"/>
<sequence>MSDMKDIEPNCWRAECEIPSEDTVRTIISSFFQLQSCLSTYVSNEDMEKITYAKEAFESKQMDLDELLVIIQEARQKAEERQAIKKRSLEDLQQTLNVSYNSLFQ</sequence>
<protein>
    <submittedName>
        <fullName evidence="1">Uncharacterized protein</fullName>
    </submittedName>
</protein>
<organism evidence="1 2">
    <name type="scientific">Calicophoron daubneyi</name>
    <name type="common">Rumen fluke</name>
    <name type="synonym">Paramphistomum daubneyi</name>
    <dbReference type="NCBI Taxonomy" id="300641"/>
    <lineage>
        <taxon>Eukaryota</taxon>
        <taxon>Metazoa</taxon>
        <taxon>Spiralia</taxon>
        <taxon>Lophotrochozoa</taxon>
        <taxon>Platyhelminthes</taxon>
        <taxon>Trematoda</taxon>
        <taxon>Digenea</taxon>
        <taxon>Plagiorchiida</taxon>
        <taxon>Pronocephalata</taxon>
        <taxon>Paramphistomoidea</taxon>
        <taxon>Paramphistomidae</taxon>
        <taxon>Calicophoron</taxon>
    </lineage>
</organism>
<accession>A0AAV2T3J8</accession>
<reference evidence="1" key="1">
    <citation type="submission" date="2024-06" db="EMBL/GenBank/DDBJ databases">
        <authorList>
            <person name="Liu X."/>
            <person name="Lenzi L."/>
            <person name="Haldenby T S."/>
            <person name="Uol C."/>
        </authorList>
    </citation>
    <scope>NUCLEOTIDE SEQUENCE</scope>
</reference>
<dbReference type="Proteomes" id="UP001497525">
    <property type="component" value="Unassembled WGS sequence"/>
</dbReference>
<dbReference type="EMBL" id="CAXLJL010000076">
    <property type="protein sequence ID" value="CAL5130841.1"/>
    <property type="molecule type" value="Genomic_DNA"/>
</dbReference>
<comment type="caution">
    <text evidence="1">The sequence shown here is derived from an EMBL/GenBank/DDBJ whole genome shotgun (WGS) entry which is preliminary data.</text>
</comment>
<gene>
    <name evidence="1" type="ORF">CDAUBV1_LOCUS3056</name>
</gene>
<evidence type="ECO:0000313" key="2">
    <source>
        <dbReference type="Proteomes" id="UP001497525"/>
    </source>
</evidence>
<dbReference type="AlphaFoldDB" id="A0AAV2T3J8"/>
<name>A0AAV2T3J8_CALDB</name>